<dbReference type="Pfam" id="PF01261">
    <property type="entry name" value="AP_endonuc_2"/>
    <property type="match status" value="1"/>
</dbReference>
<evidence type="ECO:0000313" key="3">
    <source>
        <dbReference type="EMBL" id="WZO35237.1"/>
    </source>
</evidence>
<evidence type="ECO:0000259" key="2">
    <source>
        <dbReference type="Pfam" id="PF01261"/>
    </source>
</evidence>
<keyword evidence="1" id="KW-0119">Carbohydrate metabolism</keyword>
<protein>
    <submittedName>
        <fullName evidence="3">Sugar phosphate isomerase/epimerase</fullName>
    </submittedName>
</protein>
<dbReference type="InterPro" id="IPR036237">
    <property type="entry name" value="Xyl_isomerase-like_sf"/>
</dbReference>
<dbReference type="GO" id="GO:0016853">
    <property type="term" value="F:isomerase activity"/>
    <property type="evidence" value="ECO:0007669"/>
    <property type="project" value="UniProtKB-KW"/>
</dbReference>
<dbReference type="SUPFAM" id="SSF51658">
    <property type="entry name" value="Xylose isomerase-like"/>
    <property type="match status" value="1"/>
</dbReference>
<keyword evidence="3" id="KW-0413">Isomerase</keyword>
<proteinExistence type="predicted"/>
<dbReference type="EMBL" id="CP151632">
    <property type="protein sequence ID" value="WZO35237.1"/>
    <property type="molecule type" value="Genomic_DNA"/>
</dbReference>
<accession>A0AAU6SE77</accession>
<organism evidence="3">
    <name type="scientific">Microbacterium sp. LWS13-1.2</name>
    <dbReference type="NCBI Taxonomy" id="3135264"/>
    <lineage>
        <taxon>Bacteria</taxon>
        <taxon>Bacillati</taxon>
        <taxon>Actinomycetota</taxon>
        <taxon>Actinomycetes</taxon>
        <taxon>Micrococcales</taxon>
        <taxon>Microbacteriaceae</taxon>
        <taxon>Microbacterium</taxon>
    </lineage>
</organism>
<dbReference type="InterPro" id="IPR050312">
    <property type="entry name" value="IolE/XylAMocC-like"/>
</dbReference>
<gene>
    <name evidence="3" type="ORF">MRBLWS13_002930</name>
</gene>
<dbReference type="PANTHER" id="PTHR12110:SF41">
    <property type="entry name" value="INOSOSE DEHYDRATASE"/>
    <property type="match status" value="1"/>
</dbReference>
<name>A0AAU6SE77_9MICO</name>
<dbReference type="Gene3D" id="3.20.20.150">
    <property type="entry name" value="Divalent-metal-dependent TIM barrel enzymes"/>
    <property type="match status" value="1"/>
</dbReference>
<dbReference type="RefSeq" id="WP_349426075.1">
    <property type="nucleotide sequence ID" value="NZ_CP151632.1"/>
</dbReference>
<feature type="domain" description="Xylose isomerase-like TIM barrel" evidence="2">
    <location>
        <begin position="24"/>
        <end position="244"/>
    </location>
</feature>
<dbReference type="PANTHER" id="PTHR12110">
    <property type="entry name" value="HYDROXYPYRUVATE ISOMERASE"/>
    <property type="match status" value="1"/>
</dbReference>
<sequence>MARIGVQAMMLKASVAEIGAFETLRRVRDIGYRAIEVSQIPMVEENIAQLERAKDELGIDIAALSAGLAPQPGGNDSLEEDLDKIVADSHRLGAEMVRIGMLPFEAMGSLELLLDFCERTDAYAQRLADSGIRLYYHNHHVEFAKFDGRLMLDIIADRAPHVGLELDVHWLQRGGVNPVSVIEQYAGRVRMVHLKDYRIGKLPDSAFEALAKGDIAGFMTAFAGVVQFGEVGEGNLDFASIIPASIASGAEYLLVEQDDLYGRTVWEALQTSHDNLVSLGFSDLF</sequence>
<reference evidence="3" key="1">
    <citation type="submission" date="2024-04" db="EMBL/GenBank/DDBJ databases">
        <authorList>
            <person name="Roder T."/>
            <person name="Oberhansli S."/>
            <person name="Kreuzer M."/>
        </authorList>
    </citation>
    <scope>NUCLEOTIDE SEQUENCE</scope>
    <source>
        <strain evidence="3">LWS13-1.2</strain>
    </source>
</reference>
<evidence type="ECO:0000256" key="1">
    <source>
        <dbReference type="ARBA" id="ARBA00023277"/>
    </source>
</evidence>
<dbReference type="AlphaFoldDB" id="A0AAU6SE77"/>
<dbReference type="InterPro" id="IPR013022">
    <property type="entry name" value="Xyl_isomerase-like_TIM-brl"/>
</dbReference>